<dbReference type="InterPro" id="IPR036388">
    <property type="entry name" value="WH-like_DNA-bd_sf"/>
</dbReference>
<keyword evidence="1" id="KW-0805">Transcription regulation</keyword>
<dbReference type="RefSeq" id="WP_117446850.1">
    <property type="nucleotide sequence ID" value="NZ_CALCIP010000047.1"/>
</dbReference>
<gene>
    <name evidence="5" type="ORF">DXC78_09745</name>
</gene>
<feature type="domain" description="HTH deoR-type" evidence="4">
    <location>
        <begin position="3"/>
        <end position="58"/>
    </location>
</feature>
<dbReference type="InterPro" id="IPR001034">
    <property type="entry name" value="DeoR_HTH"/>
</dbReference>
<dbReference type="SUPFAM" id="SSF46785">
    <property type="entry name" value="Winged helix' DNA-binding domain"/>
    <property type="match status" value="1"/>
</dbReference>
<evidence type="ECO:0000313" key="6">
    <source>
        <dbReference type="Proteomes" id="UP000260721"/>
    </source>
</evidence>
<dbReference type="GO" id="GO:0003700">
    <property type="term" value="F:DNA-binding transcription factor activity"/>
    <property type="evidence" value="ECO:0007669"/>
    <property type="project" value="InterPro"/>
</dbReference>
<evidence type="ECO:0000256" key="2">
    <source>
        <dbReference type="ARBA" id="ARBA00023125"/>
    </source>
</evidence>
<dbReference type="PANTHER" id="PTHR30363:SF44">
    <property type="entry name" value="AGA OPERON TRANSCRIPTIONAL REPRESSOR-RELATED"/>
    <property type="match status" value="1"/>
</dbReference>
<dbReference type="PROSITE" id="PS51000">
    <property type="entry name" value="HTH_DEOR_2"/>
    <property type="match status" value="1"/>
</dbReference>
<sequence>MIKHERQLKIEEQLKKNGSILVSSLSEYLDCSEETIRRDLREMENAGKLIRIYGGAYLPEKHDKGVPFELREVLFEKEKADMANIAVSMIKNNSVIALDSSSTCLKIAEEILQSQKVVTIITNSLKVCSVFNNIKSEVNVVCLGGQLHPETSSFTGYKTTDALKQNFVDISFISCPSIHRKYGLSDNNLNEAEVRKLMLNNSHLKVLVVDHTKINSISDILFYPLEDINKIITDKELNSEWTRFCKESSIEIHYA</sequence>
<dbReference type="InterPro" id="IPR037171">
    <property type="entry name" value="NagB/RpiA_transferase-like"/>
</dbReference>
<keyword evidence="2" id="KW-0238">DNA-binding</keyword>
<dbReference type="Proteomes" id="UP000260721">
    <property type="component" value="Unassembled WGS sequence"/>
</dbReference>
<organism evidence="5 6">
    <name type="scientific">Faecalicoccus pleomorphus</name>
    <dbReference type="NCBI Taxonomy" id="1323"/>
    <lineage>
        <taxon>Bacteria</taxon>
        <taxon>Bacillati</taxon>
        <taxon>Bacillota</taxon>
        <taxon>Erysipelotrichia</taxon>
        <taxon>Erysipelotrichales</taxon>
        <taxon>Erysipelotrichaceae</taxon>
        <taxon>Faecalicoccus</taxon>
    </lineage>
</organism>
<dbReference type="InterPro" id="IPR036390">
    <property type="entry name" value="WH_DNA-bd_sf"/>
</dbReference>
<dbReference type="InterPro" id="IPR018356">
    <property type="entry name" value="Tscrpt_reg_HTH_DeoR_CS"/>
</dbReference>
<comment type="caution">
    <text evidence="5">The sequence shown here is derived from an EMBL/GenBank/DDBJ whole genome shotgun (WGS) entry which is preliminary data.</text>
</comment>
<protein>
    <submittedName>
        <fullName evidence="5">DeoR/GlpR transcriptional regulator</fullName>
    </submittedName>
</protein>
<evidence type="ECO:0000256" key="3">
    <source>
        <dbReference type="ARBA" id="ARBA00023163"/>
    </source>
</evidence>
<keyword evidence="3" id="KW-0804">Transcription</keyword>
<dbReference type="SMART" id="SM00420">
    <property type="entry name" value="HTH_DEOR"/>
    <property type="match status" value="1"/>
</dbReference>
<dbReference type="PROSITE" id="PS00894">
    <property type="entry name" value="HTH_DEOR_1"/>
    <property type="match status" value="1"/>
</dbReference>
<dbReference type="SUPFAM" id="SSF100950">
    <property type="entry name" value="NagB/RpiA/CoA transferase-like"/>
    <property type="match status" value="1"/>
</dbReference>
<accession>A0A3E3DZR1</accession>
<dbReference type="Pfam" id="PF00455">
    <property type="entry name" value="DeoRC"/>
    <property type="match status" value="1"/>
</dbReference>
<dbReference type="AlphaFoldDB" id="A0A3E3DZR1"/>
<evidence type="ECO:0000256" key="1">
    <source>
        <dbReference type="ARBA" id="ARBA00023015"/>
    </source>
</evidence>
<dbReference type="Gene3D" id="3.40.50.1360">
    <property type="match status" value="1"/>
</dbReference>
<dbReference type="PRINTS" id="PR00037">
    <property type="entry name" value="HTHLACR"/>
</dbReference>
<dbReference type="Pfam" id="PF08220">
    <property type="entry name" value="HTH_DeoR"/>
    <property type="match status" value="1"/>
</dbReference>
<dbReference type="InterPro" id="IPR014036">
    <property type="entry name" value="DeoR-like_C"/>
</dbReference>
<dbReference type="Gene3D" id="1.10.10.10">
    <property type="entry name" value="Winged helix-like DNA-binding domain superfamily/Winged helix DNA-binding domain"/>
    <property type="match status" value="1"/>
</dbReference>
<name>A0A3E3DZR1_9FIRM</name>
<dbReference type="SMART" id="SM01134">
    <property type="entry name" value="DeoRC"/>
    <property type="match status" value="1"/>
</dbReference>
<evidence type="ECO:0000259" key="4">
    <source>
        <dbReference type="PROSITE" id="PS51000"/>
    </source>
</evidence>
<reference evidence="5 6" key="1">
    <citation type="submission" date="2018-08" db="EMBL/GenBank/DDBJ databases">
        <title>A genome reference for cultivated species of the human gut microbiota.</title>
        <authorList>
            <person name="Zou Y."/>
            <person name="Xue W."/>
            <person name="Luo G."/>
        </authorList>
    </citation>
    <scope>NUCLEOTIDE SEQUENCE [LARGE SCALE GENOMIC DNA]</scope>
    <source>
        <strain evidence="5 6">TF08-11</strain>
    </source>
</reference>
<evidence type="ECO:0000313" key="5">
    <source>
        <dbReference type="EMBL" id="RGD74780.1"/>
    </source>
</evidence>
<dbReference type="GO" id="GO:0003677">
    <property type="term" value="F:DNA binding"/>
    <property type="evidence" value="ECO:0007669"/>
    <property type="project" value="UniProtKB-KW"/>
</dbReference>
<proteinExistence type="predicted"/>
<dbReference type="InterPro" id="IPR050313">
    <property type="entry name" value="Carb_Metab_HTH_regulators"/>
</dbReference>
<dbReference type="EMBL" id="QUSK01000022">
    <property type="protein sequence ID" value="RGD74780.1"/>
    <property type="molecule type" value="Genomic_DNA"/>
</dbReference>
<dbReference type="PANTHER" id="PTHR30363">
    <property type="entry name" value="HTH-TYPE TRANSCRIPTIONAL REGULATOR SRLR-RELATED"/>
    <property type="match status" value="1"/>
</dbReference>